<protein>
    <submittedName>
        <fullName evidence="4">Zinc-binding dehydrogenase</fullName>
    </submittedName>
</protein>
<dbReference type="InterPro" id="IPR013154">
    <property type="entry name" value="ADH-like_N"/>
</dbReference>
<evidence type="ECO:0000259" key="3">
    <source>
        <dbReference type="SMART" id="SM00829"/>
    </source>
</evidence>
<keyword evidence="5" id="KW-1185">Reference proteome</keyword>
<dbReference type="SUPFAM" id="SSF51735">
    <property type="entry name" value="NAD(P)-binding Rossmann-fold domains"/>
    <property type="match status" value="1"/>
</dbReference>
<dbReference type="InterPro" id="IPR013149">
    <property type="entry name" value="ADH-like_C"/>
</dbReference>
<evidence type="ECO:0000313" key="4">
    <source>
        <dbReference type="EMBL" id="NJP97749.1"/>
    </source>
</evidence>
<feature type="domain" description="Enoyl reductase (ER)" evidence="3">
    <location>
        <begin position="10"/>
        <end position="320"/>
    </location>
</feature>
<dbReference type="InterPro" id="IPR036291">
    <property type="entry name" value="NAD(P)-bd_dom_sf"/>
</dbReference>
<dbReference type="EMBL" id="JAATEP010000072">
    <property type="protein sequence ID" value="NJP97749.1"/>
    <property type="molecule type" value="Genomic_DNA"/>
</dbReference>
<keyword evidence="2" id="KW-0560">Oxidoreductase</keyword>
<dbReference type="Proteomes" id="UP000696294">
    <property type="component" value="Unassembled WGS sequence"/>
</dbReference>
<dbReference type="PROSITE" id="PS01162">
    <property type="entry name" value="QOR_ZETA_CRYSTAL"/>
    <property type="match status" value="1"/>
</dbReference>
<organism evidence="4 5">
    <name type="scientific">Nonomuraea composti</name>
    <dbReference type="NCBI Taxonomy" id="2720023"/>
    <lineage>
        <taxon>Bacteria</taxon>
        <taxon>Bacillati</taxon>
        <taxon>Actinomycetota</taxon>
        <taxon>Actinomycetes</taxon>
        <taxon>Streptosporangiales</taxon>
        <taxon>Streptosporangiaceae</taxon>
        <taxon>Nonomuraea</taxon>
    </lineage>
</organism>
<comment type="caution">
    <text evidence="4">The sequence shown here is derived from an EMBL/GenBank/DDBJ whole genome shotgun (WGS) entry which is preliminary data.</text>
</comment>
<dbReference type="Gene3D" id="3.90.180.10">
    <property type="entry name" value="Medium-chain alcohol dehydrogenases, catalytic domain"/>
    <property type="match status" value="1"/>
</dbReference>
<reference evidence="4 5" key="1">
    <citation type="submission" date="2020-03" db="EMBL/GenBank/DDBJ databases">
        <title>WGS of actinomycetes isolated from Thailand.</title>
        <authorList>
            <person name="Thawai C."/>
        </authorList>
    </citation>
    <scope>NUCLEOTIDE SEQUENCE [LARGE SCALE GENOMIC DNA]</scope>
    <source>
        <strain evidence="4 5">FMUSA5-5</strain>
    </source>
</reference>
<evidence type="ECO:0000256" key="1">
    <source>
        <dbReference type="ARBA" id="ARBA00022857"/>
    </source>
</evidence>
<keyword evidence="1" id="KW-0521">NADP</keyword>
<accession>A0ABX1BJ52</accession>
<name>A0ABX1BJ52_9ACTN</name>
<dbReference type="Gene3D" id="3.40.50.720">
    <property type="entry name" value="NAD(P)-binding Rossmann-like Domain"/>
    <property type="match status" value="1"/>
</dbReference>
<dbReference type="Pfam" id="PF00107">
    <property type="entry name" value="ADH_zinc_N"/>
    <property type="match status" value="1"/>
</dbReference>
<dbReference type="InterPro" id="IPR011032">
    <property type="entry name" value="GroES-like_sf"/>
</dbReference>
<gene>
    <name evidence="4" type="ORF">HCN51_51460</name>
</gene>
<dbReference type="SMART" id="SM00829">
    <property type="entry name" value="PKS_ER"/>
    <property type="match status" value="1"/>
</dbReference>
<dbReference type="InterPro" id="IPR002364">
    <property type="entry name" value="Quin_OxRdtase/zeta-crystal_CS"/>
</dbReference>
<dbReference type="RefSeq" id="WP_168020435.1">
    <property type="nucleotide sequence ID" value="NZ_JAATEP010000072.1"/>
</dbReference>
<dbReference type="PANTHER" id="PTHR48106:SF13">
    <property type="entry name" value="QUINONE OXIDOREDUCTASE-RELATED"/>
    <property type="match status" value="1"/>
</dbReference>
<evidence type="ECO:0000313" key="5">
    <source>
        <dbReference type="Proteomes" id="UP000696294"/>
    </source>
</evidence>
<evidence type="ECO:0000256" key="2">
    <source>
        <dbReference type="ARBA" id="ARBA00023002"/>
    </source>
</evidence>
<dbReference type="SUPFAM" id="SSF50129">
    <property type="entry name" value="GroES-like"/>
    <property type="match status" value="1"/>
</dbReference>
<dbReference type="InterPro" id="IPR020843">
    <property type="entry name" value="ER"/>
</dbReference>
<dbReference type="Pfam" id="PF08240">
    <property type="entry name" value="ADH_N"/>
    <property type="match status" value="1"/>
</dbReference>
<sequence length="322" mass="32698">MKAIRMHAVGGPEVLRLGEIDVPQPGAGHVLLKVEAAGVTYGDVMKRQGGFGPDLPLPAGLGLVAAGRVASTGAGVSAPAPGTRVMAWVEHGYAEYALAAASAVVPLPDAVDLREATALPVQGVTAYQTLHDAARLQPGESVLIHAAAGGVGNLAVQFARLHGASTVIGTASRPGKLKHIRGLGAVAVDYTDEKWPQHVLDATDGKGVDVVLDSVGGDISTRSLECLAPFGRIVTFGAAGGSPAALTGMSLMVKNQSVIGYGLPGQMQNPARLAEVVGKLVQLLAGGGLEVTIGQMLPLEEAEQAHRAIAGRDVVGTTVLLP</sequence>
<dbReference type="PANTHER" id="PTHR48106">
    <property type="entry name" value="QUINONE OXIDOREDUCTASE PIG3-RELATED"/>
    <property type="match status" value="1"/>
</dbReference>
<proteinExistence type="predicted"/>